<keyword evidence="4" id="KW-0010">Activator</keyword>
<dbReference type="PANTHER" id="PTHR30346">
    <property type="entry name" value="TRANSCRIPTIONAL DUAL REGULATOR HCAR-RELATED"/>
    <property type="match status" value="1"/>
</dbReference>
<dbReference type="InterPro" id="IPR036388">
    <property type="entry name" value="WH-like_DNA-bd_sf"/>
</dbReference>
<dbReference type="Gene3D" id="1.10.10.10">
    <property type="entry name" value="Winged helix-like DNA-binding domain superfamily/Winged helix DNA-binding domain"/>
    <property type="match status" value="1"/>
</dbReference>
<sequence>MELRQLRHFVAVADVGHFTRAADALAISQSGLSASIRALERDLGLPVFERTTRSVVVTAAGRVLLGHARRLLRQAAAAESAIAALRGTEAGMLALGVVQTFTAVDLPATIARLHGRHPSVQVLLREAPTRELLDVLDSGELDLAFVALDATPLPAGMVSLRDYPETLVVVVGPDHRLAPRARVRLAELAEEPFVEFQAGLGLQTAVAALFTAAAVTRRIAFRTSQMDQALSLVRHGLGIAVVPEPVARRSGLPVIGMHPLTPGDAPPSRRLALAARTREPSNPVARAFLELLPR</sequence>
<dbReference type="Pfam" id="PF00126">
    <property type="entry name" value="HTH_1"/>
    <property type="match status" value="1"/>
</dbReference>
<comment type="similarity">
    <text evidence="1">Belongs to the LysR transcriptional regulatory family.</text>
</comment>
<dbReference type="Pfam" id="PF03466">
    <property type="entry name" value="LysR_substrate"/>
    <property type="match status" value="1"/>
</dbReference>
<dbReference type="PANTHER" id="PTHR30346:SF28">
    <property type="entry name" value="HTH-TYPE TRANSCRIPTIONAL REGULATOR CYNR"/>
    <property type="match status" value="1"/>
</dbReference>
<evidence type="ECO:0000256" key="5">
    <source>
        <dbReference type="ARBA" id="ARBA00023163"/>
    </source>
</evidence>
<organism evidence="9 10">
    <name type="scientific">Mycolicibacillus koreensis</name>
    <dbReference type="NCBI Taxonomy" id="1069220"/>
    <lineage>
        <taxon>Bacteria</taxon>
        <taxon>Bacillati</taxon>
        <taxon>Actinomycetota</taxon>
        <taxon>Actinomycetes</taxon>
        <taxon>Mycobacteriales</taxon>
        <taxon>Mycobacteriaceae</taxon>
        <taxon>Mycolicibacillus</taxon>
    </lineage>
</organism>
<dbReference type="GO" id="GO:0032993">
    <property type="term" value="C:protein-DNA complex"/>
    <property type="evidence" value="ECO:0007669"/>
    <property type="project" value="TreeGrafter"/>
</dbReference>
<keyword evidence="5" id="KW-0804">Transcription</keyword>
<evidence type="ECO:0000256" key="3">
    <source>
        <dbReference type="ARBA" id="ARBA00023125"/>
    </source>
</evidence>
<dbReference type="Proteomes" id="UP000193577">
    <property type="component" value="Unassembled WGS sequence"/>
</dbReference>
<evidence type="ECO:0000256" key="7">
    <source>
        <dbReference type="ARBA" id="ARBA00056658"/>
    </source>
</evidence>
<dbReference type="CDD" id="cd05466">
    <property type="entry name" value="PBP2_LTTR_substrate"/>
    <property type="match status" value="1"/>
</dbReference>
<dbReference type="InterPro" id="IPR005119">
    <property type="entry name" value="LysR_subst-bd"/>
</dbReference>
<name>A0A7I7SK01_9MYCO</name>
<keyword evidence="10" id="KW-1185">Reference proteome</keyword>
<dbReference type="GO" id="GO:0003677">
    <property type="term" value="F:DNA binding"/>
    <property type="evidence" value="ECO:0007669"/>
    <property type="project" value="UniProtKB-KW"/>
</dbReference>
<evidence type="ECO:0000259" key="8">
    <source>
        <dbReference type="PROSITE" id="PS50931"/>
    </source>
</evidence>
<dbReference type="RefSeq" id="WP_085304396.1">
    <property type="nucleotide sequence ID" value="NZ_AP022594.1"/>
</dbReference>
<gene>
    <name evidence="9" type="ORF">B8W67_12990</name>
</gene>
<dbReference type="Gene3D" id="3.40.190.290">
    <property type="match status" value="1"/>
</dbReference>
<evidence type="ECO:0000256" key="2">
    <source>
        <dbReference type="ARBA" id="ARBA00023015"/>
    </source>
</evidence>
<comment type="caution">
    <text evidence="9">The sequence shown here is derived from an EMBL/GenBank/DDBJ whole genome shotgun (WGS) entry which is preliminary data.</text>
</comment>
<dbReference type="SUPFAM" id="SSF53850">
    <property type="entry name" value="Periplasmic binding protein-like II"/>
    <property type="match status" value="1"/>
</dbReference>
<dbReference type="AlphaFoldDB" id="A0A7I7SK01"/>
<dbReference type="PROSITE" id="PS50931">
    <property type="entry name" value="HTH_LYSR"/>
    <property type="match status" value="1"/>
</dbReference>
<evidence type="ECO:0000256" key="1">
    <source>
        <dbReference type="ARBA" id="ARBA00009437"/>
    </source>
</evidence>
<dbReference type="InterPro" id="IPR000847">
    <property type="entry name" value="LysR_HTH_N"/>
</dbReference>
<proteinExistence type="inferred from homology"/>
<keyword evidence="3" id="KW-0238">DNA-binding</keyword>
<dbReference type="OrthoDB" id="3181812at2"/>
<evidence type="ECO:0000313" key="9">
    <source>
        <dbReference type="EMBL" id="OSC32976.1"/>
    </source>
</evidence>
<dbReference type="PRINTS" id="PR00039">
    <property type="entry name" value="HTHLYSR"/>
</dbReference>
<comment type="function">
    <text evidence="7">Required for the induction the katG gene for catalase. Involved in the response to hydrogen peroxide.</text>
</comment>
<dbReference type="EMBL" id="NCXO01000029">
    <property type="protein sequence ID" value="OSC32976.1"/>
    <property type="molecule type" value="Genomic_DNA"/>
</dbReference>
<feature type="domain" description="HTH lysR-type" evidence="8">
    <location>
        <begin position="1"/>
        <end position="58"/>
    </location>
</feature>
<dbReference type="SUPFAM" id="SSF46785">
    <property type="entry name" value="Winged helix' DNA-binding domain"/>
    <property type="match status" value="1"/>
</dbReference>
<protein>
    <recommendedName>
        <fullName evidence="6">Probable hydrogen peroxide-inducible genes activator</fullName>
    </recommendedName>
</protein>
<dbReference type="FunFam" id="1.10.10.10:FF:000001">
    <property type="entry name" value="LysR family transcriptional regulator"/>
    <property type="match status" value="1"/>
</dbReference>
<dbReference type="InterPro" id="IPR036390">
    <property type="entry name" value="WH_DNA-bd_sf"/>
</dbReference>
<evidence type="ECO:0000256" key="6">
    <source>
        <dbReference type="ARBA" id="ARBA00040885"/>
    </source>
</evidence>
<reference evidence="9 10" key="1">
    <citation type="submission" date="2017-04" db="EMBL/GenBank/DDBJ databases">
        <title>The new phylogeny of genus Mycobacterium.</title>
        <authorList>
            <person name="Tortoli E."/>
            <person name="Trovato A."/>
            <person name="Cirillo D.M."/>
        </authorList>
    </citation>
    <scope>NUCLEOTIDE SEQUENCE [LARGE SCALE GENOMIC DNA]</scope>
    <source>
        <strain evidence="9 10">KCTC 19819</strain>
    </source>
</reference>
<accession>A0A7I7SK01</accession>
<evidence type="ECO:0000313" key="10">
    <source>
        <dbReference type="Proteomes" id="UP000193577"/>
    </source>
</evidence>
<keyword evidence="2" id="KW-0805">Transcription regulation</keyword>
<evidence type="ECO:0000256" key="4">
    <source>
        <dbReference type="ARBA" id="ARBA00023159"/>
    </source>
</evidence>
<dbReference type="GO" id="GO:0003700">
    <property type="term" value="F:DNA-binding transcription factor activity"/>
    <property type="evidence" value="ECO:0007669"/>
    <property type="project" value="InterPro"/>
</dbReference>